<dbReference type="FunFam" id="3.30.200.20:FF:000144">
    <property type="entry name" value="Cyclin-dependent kinase 5"/>
    <property type="match status" value="1"/>
</dbReference>
<keyword evidence="5 10" id="KW-0547">Nucleotide-binding</keyword>
<dbReference type="Gene3D" id="1.10.510.10">
    <property type="entry name" value="Transferase(Phosphotransferase) domain 1"/>
    <property type="match status" value="1"/>
</dbReference>
<protein>
    <recommendedName>
        <fullName evidence="9">Cell division protein kinase 5</fullName>
    </recommendedName>
</protein>
<evidence type="ECO:0000256" key="7">
    <source>
        <dbReference type="ARBA" id="ARBA00022840"/>
    </source>
</evidence>
<dbReference type="Ensembl" id="ENSSSCT00015018840.1">
    <property type="protein sequence ID" value="ENSSSCP00015007401.1"/>
    <property type="gene ID" value="ENSSSCG00015014038.1"/>
</dbReference>
<sequence>MQKYEKLEKIGEGTYGTVFKAKNRETHEIVALKRVRLDDDDEGVPSSALREICLLKELKHKNIVRCVNGRGLPCLRAWLEEVGGFRDGLADTGILSANWWPRLAEPSPLPRLHDVLHSDKKLTLVFEFCDQDLKKYFDSCNGDLDPEIVKSFLFQLLKGLGFCHSRNVLHRDLKPQNLLINRNGELKLADFGLARAFGIPVRCYSAEVVTLWYRPPDVLFGAKLYSTSIDMWSAGCIFAELANAGRPLFPGNDVDDQLKRIFRYPRICRRLQPSGWGAWEAAGPRTQALRVAVGWARTRGCSGLLLRAKGGGHAGGHRAGGTPPRWQAGLPPEESCRLGMKELQGAG</sequence>
<keyword evidence="3" id="KW-0132">Cell division</keyword>
<accession>A0A8D0MSP7</accession>
<evidence type="ECO:0000256" key="9">
    <source>
        <dbReference type="ARBA" id="ARBA00041295"/>
    </source>
</evidence>
<name>A0A8D0MSP7_PIG</name>
<dbReference type="InterPro" id="IPR050108">
    <property type="entry name" value="CDK"/>
</dbReference>
<dbReference type="InterPro" id="IPR011009">
    <property type="entry name" value="Kinase-like_dom_sf"/>
</dbReference>
<reference evidence="14" key="1">
    <citation type="submission" date="2025-08" db="UniProtKB">
        <authorList>
            <consortium name="Ensembl"/>
        </authorList>
    </citation>
    <scope>IDENTIFICATION</scope>
</reference>
<keyword evidence="4" id="KW-0808">Transferase</keyword>
<feature type="domain" description="Protein kinase" evidence="13">
    <location>
        <begin position="4"/>
        <end position="347"/>
    </location>
</feature>
<gene>
    <name evidence="14" type="primary">CDK5</name>
</gene>
<evidence type="ECO:0000256" key="1">
    <source>
        <dbReference type="ARBA" id="ARBA00006485"/>
    </source>
</evidence>
<keyword evidence="7 10" id="KW-0067">ATP-binding</keyword>
<dbReference type="InterPro" id="IPR000719">
    <property type="entry name" value="Prot_kinase_dom"/>
</dbReference>
<dbReference type="Pfam" id="PF00069">
    <property type="entry name" value="Pkinase"/>
    <property type="match status" value="2"/>
</dbReference>
<evidence type="ECO:0000256" key="3">
    <source>
        <dbReference type="ARBA" id="ARBA00022618"/>
    </source>
</evidence>
<evidence type="ECO:0000256" key="5">
    <source>
        <dbReference type="ARBA" id="ARBA00022741"/>
    </source>
</evidence>
<dbReference type="PANTHER" id="PTHR24056">
    <property type="entry name" value="CELL DIVISION PROTEIN KINASE"/>
    <property type="match status" value="1"/>
</dbReference>
<dbReference type="GO" id="GO:0004674">
    <property type="term" value="F:protein serine/threonine kinase activity"/>
    <property type="evidence" value="ECO:0007669"/>
    <property type="project" value="UniProtKB-KW"/>
</dbReference>
<dbReference type="FunFam" id="1.10.510.10:FF:002204">
    <property type="match status" value="1"/>
</dbReference>
<feature type="region of interest" description="Disordered" evidence="12">
    <location>
        <begin position="312"/>
        <end position="331"/>
    </location>
</feature>
<evidence type="ECO:0000256" key="12">
    <source>
        <dbReference type="SAM" id="MobiDB-lite"/>
    </source>
</evidence>
<evidence type="ECO:0000256" key="6">
    <source>
        <dbReference type="ARBA" id="ARBA00022777"/>
    </source>
</evidence>
<dbReference type="Proteomes" id="UP000694726">
    <property type="component" value="Unplaced"/>
</dbReference>
<dbReference type="SUPFAM" id="SSF56112">
    <property type="entry name" value="Protein kinase-like (PK-like)"/>
    <property type="match status" value="1"/>
</dbReference>
<dbReference type="PROSITE" id="PS00108">
    <property type="entry name" value="PROTEIN_KINASE_ST"/>
    <property type="match status" value="1"/>
</dbReference>
<dbReference type="PANTHER" id="PTHR24056:SF46">
    <property type="entry name" value="CYCLIN-DEPENDENT KINASE 5"/>
    <property type="match status" value="1"/>
</dbReference>
<dbReference type="InterPro" id="IPR008271">
    <property type="entry name" value="Ser/Thr_kinase_AS"/>
</dbReference>
<dbReference type="Gene3D" id="3.30.200.20">
    <property type="entry name" value="Phosphorylase Kinase, domain 1"/>
    <property type="match status" value="2"/>
</dbReference>
<dbReference type="InterPro" id="IPR017441">
    <property type="entry name" value="Protein_kinase_ATP_BS"/>
</dbReference>
<evidence type="ECO:0000313" key="15">
    <source>
        <dbReference type="Proteomes" id="UP000694726"/>
    </source>
</evidence>
<dbReference type="PROSITE" id="PS50011">
    <property type="entry name" value="PROTEIN_KINASE_DOM"/>
    <property type="match status" value="1"/>
</dbReference>
<feature type="binding site" evidence="10">
    <location>
        <position position="33"/>
    </location>
    <ligand>
        <name>ATP</name>
        <dbReference type="ChEBI" id="CHEBI:30616"/>
    </ligand>
</feature>
<evidence type="ECO:0000256" key="2">
    <source>
        <dbReference type="ARBA" id="ARBA00022527"/>
    </source>
</evidence>
<comment type="similarity">
    <text evidence="1">Belongs to the protein kinase superfamily. CMGC Ser/Thr protein kinase family. CDC2/CDKX subfamily.</text>
</comment>
<evidence type="ECO:0000256" key="11">
    <source>
        <dbReference type="RuleBase" id="RU000304"/>
    </source>
</evidence>
<keyword evidence="8" id="KW-0131">Cell cycle</keyword>
<evidence type="ECO:0000256" key="10">
    <source>
        <dbReference type="PROSITE-ProRule" id="PRU10141"/>
    </source>
</evidence>
<dbReference type="SMART" id="SM00220">
    <property type="entry name" value="S_TKc"/>
    <property type="match status" value="1"/>
</dbReference>
<keyword evidence="6" id="KW-0418">Kinase</keyword>
<evidence type="ECO:0000313" key="14">
    <source>
        <dbReference type="Ensembl" id="ENSSSCP00015007401.1"/>
    </source>
</evidence>
<evidence type="ECO:0000256" key="8">
    <source>
        <dbReference type="ARBA" id="ARBA00023306"/>
    </source>
</evidence>
<evidence type="ECO:0000259" key="13">
    <source>
        <dbReference type="PROSITE" id="PS50011"/>
    </source>
</evidence>
<organism evidence="14 15">
    <name type="scientific">Sus scrofa</name>
    <name type="common">Pig</name>
    <dbReference type="NCBI Taxonomy" id="9823"/>
    <lineage>
        <taxon>Eukaryota</taxon>
        <taxon>Metazoa</taxon>
        <taxon>Chordata</taxon>
        <taxon>Craniata</taxon>
        <taxon>Vertebrata</taxon>
        <taxon>Euteleostomi</taxon>
        <taxon>Mammalia</taxon>
        <taxon>Eutheria</taxon>
        <taxon>Laurasiatheria</taxon>
        <taxon>Artiodactyla</taxon>
        <taxon>Suina</taxon>
        <taxon>Suidae</taxon>
        <taxon>Sus</taxon>
    </lineage>
</organism>
<dbReference type="PROSITE" id="PS00107">
    <property type="entry name" value="PROTEIN_KINASE_ATP"/>
    <property type="match status" value="1"/>
</dbReference>
<keyword evidence="2 11" id="KW-0723">Serine/threonine-protein kinase</keyword>
<dbReference type="GO" id="GO:0051301">
    <property type="term" value="P:cell division"/>
    <property type="evidence" value="ECO:0007669"/>
    <property type="project" value="UniProtKB-KW"/>
</dbReference>
<dbReference type="GO" id="GO:0005524">
    <property type="term" value="F:ATP binding"/>
    <property type="evidence" value="ECO:0007669"/>
    <property type="project" value="UniProtKB-UniRule"/>
</dbReference>
<proteinExistence type="inferred from homology"/>
<evidence type="ECO:0000256" key="4">
    <source>
        <dbReference type="ARBA" id="ARBA00022679"/>
    </source>
</evidence>
<dbReference type="AlphaFoldDB" id="A0A8D0MSP7"/>